<reference evidence="1 2" key="1">
    <citation type="submission" date="2016-10" db="EMBL/GenBank/DDBJ databases">
        <authorList>
            <person name="de Groot N.N."/>
        </authorList>
    </citation>
    <scope>NUCLEOTIDE SEQUENCE [LARGE SCALE GENOMIC DNA]</scope>
    <source>
        <strain evidence="1 2">CGMCC 1.12333</strain>
    </source>
</reference>
<proteinExistence type="predicted"/>
<accession>A0A1I7I1C0</accession>
<protein>
    <submittedName>
        <fullName evidence="1">Uncharacterized protein</fullName>
    </submittedName>
</protein>
<evidence type="ECO:0000313" key="1">
    <source>
        <dbReference type="EMBL" id="SFU66753.1"/>
    </source>
</evidence>
<gene>
    <name evidence="1" type="ORF">SAMN05216480_11261</name>
</gene>
<dbReference type="EMBL" id="FPBK01000012">
    <property type="protein sequence ID" value="SFU66753.1"/>
    <property type="molecule type" value="Genomic_DNA"/>
</dbReference>
<organism evidence="1 2">
    <name type="scientific">Pustulibacterium marinum</name>
    <dbReference type="NCBI Taxonomy" id="1224947"/>
    <lineage>
        <taxon>Bacteria</taxon>
        <taxon>Pseudomonadati</taxon>
        <taxon>Bacteroidota</taxon>
        <taxon>Flavobacteriia</taxon>
        <taxon>Flavobacteriales</taxon>
        <taxon>Flavobacteriaceae</taxon>
        <taxon>Pustulibacterium</taxon>
    </lineage>
</organism>
<keyword evidence="2" id="KW-1185">Reference proteome</keyword>
<dbReference type="STRING" id="1224947.SAMN05216480_11261"/>
<dbReference type="Proteomes" id="UP000199138">
    <property type="component" value="Unassembled WGS sequence"/>
</dbReference>
<name>A0A1I7I1C0_9FLAO</name>
<evidence type="ECO:0000313" key="2">
    <source>
        <dbReference type="Proteomes" id="UP000199138"/>
    </source>
</evidence>
<dbReference type="AlphaFoldDB" id="A0A1I7I1C0"/>
<sequence>MKTFEVTESFELGYYITFDKLFPKFPTHYKLHMTILKS</sequence>